<organism evidence="1 2">
    <name type="scientific">Veillonella dispar DORA_11</name>
    <dbReference type="NCBI Taxonomy" id="1403949"/>
    <lineage>
        <taxon>Bacteria</taxon>
        <taxon>Bacillati</taxon>
        <taxon>Bacillota</taxon>
        <taxon>Negativicutes</taxon>
        <taxon>Veillonellales</taxon>
        <taxon>Veillonellaceae</taxon>
        <taxon>Veillonella</taxon>
    </lineage>
</organism>
<feature type="non-terminal residue" evidence="1">
    <location>
        <position position="84"/>
    </location>
</feature>
<evidence type="ECO:0000313" key="2">
    <source>
        <dbReference type="Proteomes" id="UP000018855"/>
    </source>
</evidence>
<sequence length="84" mass="9600">MEEQPVQSRLEDTFMMLLKEDEIASKQGAEPLDSIDMDLNESVIEKERKRLLSPNEMVERPVEISVSHLVRTFGDFTAVANTSF</sequence>
<gene>
    <name evidence="1" type="ORF">Q619_VDC00533G0002</name>
</gene>
<dbReference type="Proteomes" id="UP000018855">
    <property type="component" value="Unassembled WGS sequence"/>
</dbReference>
<name>W1V1G9_9FIRM</name>
<proteinExistence type="predicted"/>
<evidence type="ECO:0000313" key="1">
    <source>
        <dbReference type="EMBL" id="ETI98784.1"/>
    </source>
</evidence>
<reference evidence="1 2" key="1">
    <citation type="submission" date="2013-12" db="EMBL/GenBank/DDBJ databases">
        <title>A Varibaculum cambriense genome reconstructed from a premature infant gut community with otherwise low bacterial novelty that shifts toward anaerobic metabolism during the third week of life.</title>
        <authorList>
            <person name="Brown C.T."/>
            <person name="Sharon I."/>
            <person name="Thomas B.C."/>
            <person name="Castelle C.J."/>
            <person name="Morowitz M.J."/>
            <person name="Banfield J.F."/>
        </authorList>
    </citation>
    <scope>NUCLEOTIDE SEQUENCE [LARGE SCALE GENOMIC DNA]</scope>
    <source>
        <strain evidence="2">DORA_11</strain>
    </source>
</reference>
<dbReference type="AlphaFoldDB" id="W1V1G9"/>
<comment type="caution">
    <text evidence="1">The sequence shown here is derived from an EMBL/GenBank/DDBJ whole genome shotgun (WGS) entry which is preliminary data.</text>
</comment>
<dbReference type="EMBL" id="AZMJ01000533">
    <property type="protein sequence ID" value="ETI98784.1"/>
    <property type="molecule type" value="Genomic_DNA"/>
</dbReference>
<protein>
    <submittedName>
        <fullName evidence="1">ABC transporter related protein</fullName>
    </submittedName>
</protein>
<accession>W1V1G9</accession>